<feature type="transmembrane region" description="Helical" evidence="1">
    <location>
        <begin position="359"/>
        <end position="378"/>
    </location>
</feature>
<dbReference type="Proteomes" id="UP000094336">
    <property type="component" value="Unassembled WGS sequence"/>
</dbReference>
<feature type="domain" description="Protein YTP1-like C-terminal" evidence="2">
    <location>
        <begin position="142"/>
        <end position="381"/>
    </location>
</feature>
<feature type="transmembrane region" description="Helical" evidence="1">
    <location>
        <begin position="236"/>
        <end position="253"/>
    </location>
</feature>
<dbReference type="GeneID" id="30149835"/>
<organism evidence="3 4">
    <name type="scientific">Babjeviella inositovora NRRL Y-12698</name>
    <dbReference type="NCBI Taxonomy" id="984486"/>
    <lineage>
        <taxon>Eukaryota</taxon>
        <taxon>Fungi</taxon>
        <taxon>Dikarya</taxon>
        <taxon>Ascomycota</taxon>
        <taxon>Saccharomycotina</taxon>
        <taxon>Pichiomycetes</taxon>
        <taxon>Serinales incertae sedis</taxon>
        <taxon>Babjeviella</taxon>
    </lineage>
</organism>
<dbReference type="AlphaFoldDB" id="A0A1E3QLE0"/>
<evidence type="ECO:0000313" key="3">
    <source>
        <dbReference type="EMBL" id="ODQ77902.1"/>
    </source>
</evidence>
<feature type="transmembrane region" description="Helical" evidence="1">
    <location>
        <begin position="23"/>
        <end position="44"/>
    </location>
</feature>
<feature type="transmembrane region" description="Helical" evidence="1">
    <location>
        <begin position="126"/>
        <end position="146"/>
    </location>
</feature>
<protein>
    <recommendedName>
        <fullName evidence="2">Protein YTP1-like C-terminal domain-containing protein</fullName>
    </recommendedName>
</protein>
<dbReference type="EMBL" id="KV454438">
    <property type="protein sequence ID" value="ODQ77902.1"/>
    <property type="molecule type" value="Genomic_DNA"/>
</dbReference>
<feature type="transmembrane region" description="Helical" evidence="1">
    <location>
        <begin position="84"/>
        <end position="105"/>
    </location>
</feature>
<gene>
    <name evidence="3" type="ORF">BABINDRAFT_40585</name>
</gene>
<feature type="transmembrane region" description="Helical" evidence="1">
    <location>
        <begin position="288"/>
        <end position="309"/>
    </location>
</feature>
<evidence type="ECO:0000313" key="4">
    <source>
        <dbReference type="Proteomes" id="UP000094336"/>
    </source>
</evidence>
<keyword evidence="4" id="KW-1185">Reference proteome</keyword>
<feature type="transmembrane region" description="Helical" evidence="1">
    <location>
        <begin position="321"/>
        <end position="339"/>
    </location>
</feature>
<dbReference type="OrthoDB" id="4137487at2759"/>
<dbReference type="Pfam" id="PF10355">
    <property type="entry name" value="Ytp1"/>
    <property type="match status" value="1"/>
</dbReference>
<dbReference type="PANTHER" id="PTHR31685">
    <property type="entry name" value="INTEGRAL MEMBRANE PROTEIN (AFU_ORTHOLOGUE AFUA_6G12730)-RELATED"/>
    <property type="match status" value="1"/>
</dbReference>
<evidence type="ECO:0000256" key="1">
    <source>
        <dbReference type="SAM" id="Phobius"/>
    </source>
</evidence>
<feature type="transmembrane region" description="Helical" evidence="1">
    <location>
        <begin position="51"/>
        <end position="72"/>
    </location>
</feature>
<dbReference type="RefSeq" id="XP_018983230.1">
    <property type="nucleotide sequence ID" value="XM_019131982.1"/>
</dbReference>
<keyword evidence="1" id="KW-1133">Transmembrane helix</keyword>
<keyword evidence="1" id="KW-0812">Transmembrane</keyword>
<evidence type="ECO:0000259" key="2">
    <source>
        <dbReference type="Pfam" id="PF10355"/>
    </source>
</evidence>
<proteinExistence type="predicted"/>
<accession>A0A1E3QLE0</accession>
<feature type="transmembrane region" description="Helical" evidence="1">
    <location>
        <begin position="166"/>
        <end position="188"/>
    </location>
</feature>
<dbReference type="PANTHER" id="PTHR31685:SF2">
    <property type="entry name" value="PROTEIN YTP1"/>
    <property type="match status" value="1"/>
</dbReference>
<keyword evidence="1" id="KW-0472">Membrane</keyword>
<dbReference type="InterPro" id="IPR018827">
    <property type="entry name" value="YTP1_C"/>
</dbReference>
<sequence length="415" mass="46133">MGVSDDDAEPVVVSHENTKSKTFHFLASLAMLVLLPAVSVVYAFANRFTVATIICYFVTAYAAVEAIILRFPDPLGHENKTSRGTAWFLFFVYCGISAIGSLLTGTNIFQRFKSGIKFSESTSHRFLAILFKTLVVIVSLAGWIRICLAPVALLGFCYDDHTGQCIAHGIMGSSFIAYGLVMLLILVVPSLRSPATPRRYAQEFYDSWAIFVWGIVNSLTEHRWGHEWNHGDFQHTSMGLLWIGLGALGIFLTRKGKRSFMPALTLIFTGYSMIQHSQNSVISTKVHAMFGMVLMCAGLTRIIEISFVLKDERSDASGEILSFQYLPAFCMIESGLLFMGATEEQLVLVHQIGADHSSYILTITCAAGMVNFWFLALLEWYLRLQRSSDGSVLINESYATIAGEFELDEISDDEH</sequence>
<feature type="transmembrane region" description="Helical" evidence="1">
    <location>
        <begin position="260"/>
        <end position="276"/>
    </location>
</feature>
<dbReference type="STRING" id="984486.A0A1E3QLE0"/>
<name>A0A1E3QLE0_9ASCO</name>
<reference evidence="4" key="1">
    <citation type="submission" date="2016-05" db="EMBL/GenBank/DDBJ databases">
        <title>Comparative genomics of biotechnologically important yeasts.</title>
        <authorList>
            <consortium name="DOE Joint Genome Institute"/>
            <person name="Riley R."/>
            <person name="Haridas S."/>
            <person name="Wolfe K.H."/>
            <person name="Lopes M.R."/>
            <person name="Hittinger C.T."/>
            <person name="Goker M."/>
            <person name="Salamov A."/>
            <person name="Wisecaver J."/>
            <person name="Long T.M."/>
            <person name="Aerts A.L."/>
            <person name="Barry K."/>
            <person name="Choi C."/>
            <person name="Clum A."/>
            <person name="Coughlan A.Y."/>
            <person name="Deshpande S."/>
            <person name="Douglass A.P."/>
            <person name="Hanson S.J."/>
            <person name="Klenk H.-P."/>
            <person name="Labutti K."/>
            <person name="Lapidus A."/>
            <person name="Lindquist E."/>
            <person name="Lipzen A."/>
            <person name="Meier-Kolthoff J.P."/>
            <person name="Ohm R.A."/>
            <person name="Otillar R.P."/>
            <person name="Pangilinan J."/>
            <person name="Peng Y."/>
            <person name="Rokas A."/>
            <person name="Rosa C.A."/>
            <person name="Scheuner C."/>
            <person name="Sibirny A.A."/>
            <person name="Slot J.C."/>
            <person name="Stielow J.B."/>
            <person name="Sun H."/>
            <person name="Kurtzman C.P."/>
            <person name="Blackwell M."/>
            <person name="Grigoriev I.V."/>
            <person name="Jeffries T.W."/>
        </authorList>
    </citation>
    <scope>NUCLEOTIDE SEQUENCE [LARGE SCALE GENOMIC DNA]</scope>
    <source>
        <strain evidence="4">NRRL Y-12698</strain>
    </source>
</reference>